<evidence type="ECO:0000313" key="2">
    <source>
        <dbReference type="EMBL" id="BDS14103.1"/>
    </source>
</evidence>
<reference evidence="2" key="1">
    <citation type="submission" date="2022-09" db="EMBL/GenBank/DDBJ databases">
        <title>Aureispira anguillicida sp. nov., isolated from Leptocephalus of Japanese eel Anguilla japonica.</title>
        <authorList>
            <person name="Yuasa K."/>
            <person name="Mekata T."/>
            <person name="Ikunari K."/>
        </authorList>
    </citation>
    <scope>NUCLEOTIDE SEQUENCE</scope>
    <source>
        <strain evidence="2">EL160426</strain>
    </source>
</reference>
<evidence type="ECO:0000256" key="1">
    <source>
        <dbReference type="SAM" id="Phobius"/>
    </source>
</evidence>
<evidence type="ECO:0000313" key="3">
    <source>
        <dbReference type="Proteomes" id="UP001060919"/>
    </source>
</evidence>
<name>A0A915YJR5_9BACT</name>
<keyword evidence="3" id="KW-1185">Reference proteome</keyword>
<feature type="transmembrane region" description="Helical" evidence="1">
    <location>
        <begin position="26"/>
        <end position="45"/>
    </location>
</feature>
<accession>A0A915YJR5</accession>
<dbReference type="EMBL" id="AP026867">
    <property type="protein sequence ID" value="BDS14103.1"/>
    <property type="molecule type" value="Genomic_DNA"/>
</dbReference>
<keyword evidence="1" id="KW-1133">Transmembrane helix</keyword>
<dbReference type="AlphaFoldDB" id="A0A915YJR5"/>
<dbReference type="KEGG" id="aup:AsAng_0048700"/>
<gene>
    <name evidence="2" type="ORF">AsAng_0048700</name>
</gene>
<keyword evidence="1" id="KW-0472">Membrane</keyword>
<keyword evidence="1" id="KW-0812">Transmembrane</keyword>
<dbReference type="Proteomes" id="UP001060919">
    <property type="component" value="Chromosome"/>
</dbReference>
<sequence length="123" mass="14468">MNQTPLIDDQSLETDPYQNVQYQNKICIRWNFVMVLISALSYPLTEINNELSISERVLDALLYSLFINPFLATFLGLLIAFIPYKGLFLHQKYKRSFLLSWLSLNILFTLFVLVILSYPLWKQ</sequence>
<dbReference type="RefSeq" id="WP_264789336.1">
    <property type="nucleotide sequence ID" value="NZ_AP026867.1"/>
</dbReference>
<organism evidence="2 3">
    <name type="scientific">Aureispira anguillae</name>
    <dbReference type="NCBI Taxonomy" id="2864201"/>
    <lineage>
        <taxon>Bacteria</taxon>
        <taxon>Pseudomonadati</taxon>
        <taxon>Bacteroidota</taxon>
        <taxon>Saprospiria</taxon>
        <taxon>Saprospirales</taxon>
        <taxon>Saprospiraceae</taxon>
        <taxon>Aureispira</taxon>
    </lineage>
</organism>
<protein>
    <submittedName>
        <fullName evidence="2">Uncharacterized protein</fullName>
    </submittedName>
</protein>
<feature type="transmembrane region" description="Helical" evidence="1">
    <location>
        <begin position="65"/>
        <end position="84"/>
    </location>
</feature>
<feature type="transmembrane region" description="Helical" evidence="1">
    <location>
        <begin position="96"/>
        <end position="121"/>
    </location>
</feature>
<proteinExistence type="predicted"/>